<accession>A0A454CNG6</accession>
<organism evidence="1 2">
    <name type="scientific">Vibrio harveyi</name>
    <name type="common">Beneckea harveyi</name>
    <dbReference type="NCBI Taxonomy" id="669"/>
    <lineage>
        <taxon>Bacteria</taxon>
        <taxon>Pseudomonadati</taxon>
        <taxon>Pseudomonadota</taxon>
        <taxon>Gammaproteobacteria</taxon>
        <taxon>Vibrionales</taxon>
        <taxon>Vibrionaceae</taxon>
        <taxon>Vibrio</taxon>
    </lineage>
</organism>
<dbReference type="Proteomes" id="UP000008367">
    <property type="component" value="Unassembled WGS sequence"/>
</dbReference>
<reference evidence="1 2" key="1">
    <citation type="submission" date="2012-10" db="EMBL/GenBank/DDBJ databases">
        <title>Genome sequence of Vibrio Cholerae HENC-02.</title>
        <authorList>
            <person name="Eppinger M."/>
            <person name="Hasan N.A."/>
            <person name="Sengamalay N."/>
            <person name="Hine E."/>
            <person name="Su Q."/>
            <person name="Daugherty S.C."/>
            <person name="Young S."/>
            <person name="Sadzewicz L."/>
            <person name="Tallon L."/>
            <person name="Cebula T.A."/>
            <person name="Ravel J."/>
            <person name="Colwell R.R."/>
        </authorList>
    </citation>
    <scope>NUCLEOTIDE SEQUENCE [LARGE SCALE GENOMIC DNA]</scope>
    <source>
        <strain evidence="1 2">HENC-02</strain>
    </source>
</reference>
<feature type="non-terminal residue" evidence="1">
    <location>
        <position position="1"/>
    </location>
</feature>
<protein>
    <submittedName>
        <fullName evidence="1">Uncharacterized protein</fullName>
    </submittedName>
</protein>
<name>A0A454CNG6_VIBHA</name>
<evidence type="ECO:0000313" key="1">
    <source>
        <dbReference type="EMBL" id="EKM27924.1"/>
    </source>
</evidence>
<proteinExistence type="predicted"/>
<dbReference type="EMBL" id="AJSR01002769">
    <property type="protein sequence ID" value="EKM27924.1"/>
    <property type="molecule type" value="Genomic_DNA"/>
</dbReference>
<comment type="caution">
    <text evidence="1">The sequence shown here is derived from an EMBL/GenBank/DDBJ whole genome shotgun (WGS) entry which is preliminary data.</text>
</comment>
<sequence>SAIKRIFPLCVNHFF</sequence>
<evidence type="ECO:0000313" key="2">
    <source>
        <dbReference type="Proteomes" id="UP000008367"/>
    </source>
</evidence>
<gene>
    <name evidence="1" type="ORF">VCHENC02_0102B</name>
</gene>